<evidence type="ECO:0000256" key="1">
    <source>
        <dbReference type="ARBA" id="ARBA00022679"/>
    </source>
</evidence>
<name>A0A238H285_9BURK</name>
<accession>A0A238H285</accession>
<dbReference type="InterPro" id="IPR000182">
    <property type="entry name" value="GNAT_dom"/>
</dbReference>
<dbReference type="SUPFAM" id="SSF55729">
    <property type="entry name" value="Acyl-CoA N-acyltransferases (Nat)"/>
    <property type="match status" value="1"/>
</dbReference>
<dbReference type="InterPro" id="IPR050832">
    <property type="entry name" value="Bact_Acetyltransf"/>
</dbReference>
<gene>
    <name evidence="4" type="ORF">BSIN_0096</name>
</gene>
<keyword evidence="2" id="KW-0012">Acyltransferase</keyword>
<dbReference type="Proteomes" id="UP000198460">
    <property type="component" value="Unassembled WGS sequence"/>
</dbReference>
<evidence type="ECO:0000259" key="3">
    <source>
        <dbReference type="PROSITE" id="PS51186"/>
    </source>
</evidence>
<proteinExistence type="predicted"/>
<protein>
    <submittedName>
        <fullName evidence="4">Acetyltransferase, GNAT family</fullName>
    </submittedName>
</protein>
<keyword evidence="1 4" id="KW-0808">Transferase</keyword>
<dbReference type="PROSITE" id="PS51186">
    <property type="entry name" value="GNAT"/>
    <property type="match status" value="1"/>
</dbReference>
<dbReference type="EMBL" id="FXAN01000040">
    <property type="protein sequence ID" value="SMF99366.1"/>
    <property type="molecule type" value="Genomic_DNA"/>
</dbReference>
<dbReference type="GO" id="GO:0016747">
    <property type="term" value="F:acyltransferase activity, transferring groups other than amino-acyl groups"/>
    <property type="evidence" value="ECO:0007669"/>
    <property type="project" value="InterPro"/>
</dbReference>
<evidence type="ECO:0000256" key="2">
    <source>
        <dbReference type="ARBA" id="ARBA00023315"/>
    </source>
</evidence>
<feature type="domain" description="N-acetyltransferase" evidence="3">
    <location>
        <begin position="16"/>
        <end position="179"/>
    </location>
</feature>
<reference evidence="4 5" key="1">
    <citation type="submission" date="2017-04" db="EMBL/GenBank/DDBJ databases">
        <authorList>
            <person name="Afonso C.L."/>
            <person name="Miller P.J."/>
            <person name="Scott M.A."/>
            <person name="Spackman E."/>
            <person name="Goraichik I."/>
            <person name="Dimitrov K.M."/>
            <person name="Suarez D.L."/>
            <person name="Swayne D.E."/>
        </authorList>
    </citation>
    <scope>NUCLEOTIDE SEQUENCE [LARGE SCALE GENOMIC DNA]</scope>
    <source>
        <strain evidence="4">LMG 28154</strain>
    </source>
</reference>
<dbReference type="Gene3D" id="3.40.630.30">
    <property type="match status" value="1"/>
</dbReference>
<evidence type="ECO:0000313" key="4">
    <source>
        <dbReference type="EMBL" id="SMF99366.1"/>
    </source>
</evidence>
<dbReference type="AlphaFoldDB" id="A0A238H285"/>
<dbReference type="InterPro" id="IPR016181">
    <property type="entry name" value="Acyl_CoA_acyltransferase"/>
</dbReference>
<evidence type="ECO:0000313" key="5">
    <source>
        <dbReference type="Proteomes" id="UP000198460"/>
    </source>
</evidence>
<dbReference type="PANTHER" id="PTHR43877:SF1">
    <property type="entry name" value="ACETYLTRANSFERASE"/>
    <property type="match status" value="1"/>
</dbReference>
<dbReference type="CDD" id="cd04301">
    <property type="entry name" value="NAT_SF"/>
    <property type="match status" value="1"/>
</dbReference>
<organism evidence="4 5">
    <name type="scientific">Burkholderia singularis</name>
    <dbReference type="NCBI Taxonomy" id="1503053"/>
    <lineage>
        <taxon>Bacteria</taxon>
        <taxon>Pseudomonadati</taxon>
        <taxon>Pseudomonadota</taxon>
        <taxon>Betaproteobacteria</taxon>
        <taxon>Burkholderiales</taxon>
        <taxon>Burkholderiaceae</taxon>
        <taxon>Burkholderia</taxon>
        <taxon>pseudomallei group</taxon>
    </lineage>
</organism>
<dbReference type="PANTHER" id="PTHR43877">
    <property type="entry name" value="AMINOALKYLPHOSPHONATE N-ACETYLTRANSFERASE-RELATED-RELATED"/>
    <property type="match status" value="1"/>
</dbReference>
<dbReference type="Pfam" id="PF00583">
    <property type="entry name" value="Acetyltransf_1"/>
    <property type="match status" value="1"/>
</dbReference>
<sequence length="182" mass="19210">MVAVLAMNDSAFVLPVKIRLLSAAHAPDYRTIRLAALRDAPDAFGSSYDVEAARPLAAFAQQLEATTVFGAYIDGRIVGMAGIKQMEGAKTRHKGLLWGMYVAPAARRGGVGAALLDAALAAANAMDGIEQVTLAVIDGNDAARAFYERCGFVAYGVEPRALKGANGYSDERLMVKFLTCAP</sequence>